<feature type="coiled-coil region" evidence="1">
    <location>
        <begin position="134"/>
        <end position="179"/>
    </location>
</feature>
<feature type="compositionally biased region" description="Low complexity" evidence="2">
    <location>
        <begin position="342"/>
        <end position="356"/>
    </location>
</feature>
<gene>
    <name evidence="3" type="ORF">BJ878DRAFT_538903</name>
</gene>
<feature type="region of interest" description="Disordered" evidence="2">
    <location>
        <begin position="1"/>
        <end position="47"/>
    </location>
</feature>
<feature type="compositionally biased region" description="Polar residues" evidence="2">
    <location>
        <begin position="11"/>
        <end position="23"/>
    </location>
</feature>
<dbReference type="OrthoDB" id="5430717at2759"/>
<dbReference type="EMBL" id="MU253762">
    <property type="protein sequence ID" value="KAG9247820.1"/>
    <property type="molecule type" value="Genomic_DNA"/>
</dbReference>
<organism evidence="3 4">
    <name type="scientific">Calycina marina</name>
    <dbReference type="NCBI Taxonomy" id="1763456"/>
    <lineage>
        <taxon>Eukaryota</taxon>
        <taxon>Fungi</taxon>
        <taxon>Dikarya</taxon>
        <taxon>Ascomycota</taxon>
        <taxon>Pezizomycotina</taxon>
        <taxon>Leotiomycetes</taxon>
        <taxon>Helotiales</taxon>
        <taxon>Pezizellaceae</taxon>
        <taxon>Calycina</taxon>
    </lineage>
</organism>
<accession>A0A9P7ZA80</accession>
<evidence type="ECO:0000313" key="3">
    <source>
        <dbReference type="EMBL" id="KAG9247820.1"/>
    </source>
</evidence>
<feature type="compositionally biased region" description="Polar residues" evidence="2">
    <location>
        <begin position="397"/>
        <end position="407"/>
    </location>
</feature>
<feature type="compositionally biased region" description="Low complexity" evidence="2">
    <location>
        <begin position="566"/>
        <end position="587"/>
    </location>
</feature>
<evidence type="ECO:0000256" key="1">
    <source>
        <dbReference type="SAM" id="Coils"/>
    </source>
</evidence>
<dbReference type="AlphaFoldDB" id="A0A9P7ZA80"/>
<sequence>MDNWLRPSFLRKNTTPAIPSSPNFERKDRPASFRSEGAHGYDGEDGRIRASSRASSFFGGFITSSPAESVAPPEEEWPNISRADVVWDSPSSDQMAEMLKVAMMTQSTMVPLPIRYNSCILHVIEEYWVMNERAKRDQAKIEKLERNQKRDIEEVEILAAAWEQKERDYKAEIKRLEVLLSKTQGGMATVSMARTNSVVHGSKRASEIIWESIGTIRERNDIDMNKVTLEDVRHNRQLNDERYKEPYQRTEKNSSPLLAPIGNPSVSSPNKAERILGMELPRIEPQFSLIVEPLLQNDITPKKEHSPLRDYTVISEHQPYISREQQMNDYQNRQSARESRNRGNSLGSTSNSTSSGVPDYSSDETDSLPNNSQSGVGPGLVTAGTTDPIKKLVPSMPTRSTPDMQESETLQRYLGEDDDAPLRNPPPLSYHQISFSFNPTDSEILSRAPDELMTPVVSSLKKTGKPVVAVSPVSSPSHTPTEPSNKGRFTEKDLRSSGQPEPERPNNMVHRGDSSTSNSSVVTAVRHNSARSSISGSVGGLPVLNPQNCSVRGQRPAHRGGGRGSSGNRENSGEAMTAANRAVAASARKQHEAEKPRHNSGSHESIEEKNCKQSNV</sequence>
<feature type="region of interest" description="Disordered" evidence="2">
    <location>
        <begin position="317"/>
        <end position="407"/>
    </location>
</feature>
<feature type="region of interest" description="Disordered" evidence="2">
    <location>
        <begin position="461"/>
        <end position="616"/>
    </location>
</feature>
<feature type="compositionally biased region" description="Basic and acidic residues" evidence="2">
    <location>
        <begin position="237"/>
        <end position="252"/>
    </location>
</feature>
<name>A0A9P7ZA80_9HELO</name>
<keyword evidence="4" id="KW-1185">Reference proteome</keyword>
<feature type="region of interest" description="Disordered" evidence="2">
    <location>
        <begin position="237"/>
        <end position="270"/>
    </location>
</feature>
<protein>
    <submittedName>
        <fullName evidence="3">Uncharacterized protein</fullName>
    </submittedName>
</protein>
<feature type="compositionally biased region" description="Basic and acidic residues" evidence="2">
    <location>
        <begin position="604"/>
        <end position="616"/>
    </location>
</feature>
<feature type="compositionally biased region" description="Low complexity" evidence="2">
    <location>
        <begin position="466"/>
        <end position="484"/>
    </location>
</feature>
<feature type="compositionally biased region" description="Low complexity" evidence="2">
    <location>
        <begin position="514"/>
        <end position="523"/>
    </location>
</feature>
<reference evidence="3" key="1">
    <citation type="journal article" date="2021" name="IMA Fungus">
        <title>Genomic characterization of three marine fungi, including Emericellopsis atlantica sp. nov. with signatures of a generalist lifestyle and marine biomass degradation.</title>
        <authorList>
            <person name="Hagestad O.C."/>
            <person name="Hou L."/>
            <person name="Andersen J.H."/>
            <person name="Hansen E.H."/>
            <person name="Altermark B."/>
            <person name="Li C."/>
            <person name="Kuhnert E."/>
            <person name="Cox R.J."/>
            <person name="Crous P.W."/>
            <person name="Spatafora J.W."/>
            <person name="Lail K."/>
            <person name="Amirebrahimi M."/>
            <person name="Lipzen A."/>
            <person name="Pangilinan J."/>
            <person name="Andreopoulos W."/>
            <person name="Hayes R.D."/>
            <person name="Ng V."/>
            <person name="Grigoriev I.V."/>
            <person name="Jackson S.A."/>
            <person name="Sutton T.D.S."/>
            <person name="Dobson A.D.W."/>
            <person name="Rama T."/>
        </authorList>
    </citation>
    <scope>NUCLEOTIDE SEQUENCE</scope>
    <source>
        <strain evidence="3">TRa3180A</strain>
    </source>
</reference>
<dbReference type="Proteomes" id="UP000887226">
    <property type="component" value="Unassembled WGS sequence"/>
</dbReference>
<keyword evidence="1" id="KW-0175">Coiled coil</keyword>
<comment type="caution">
    <text evidence="3">The sequence shown here is derived from an EMBL/GenBank/DDBJ whole genome shotgun (WGS) entry which is preliminary data.</text>
</comment>
<evidence type="ECO:0000256" key="2">
    <source>
        <dbReference type="SAM" id="MobiDB-lite"/>
    </source>
</evidence>
<evidence type="ECO:0000313" key="4">
    <source>
        <dbReference type="Proteomes" id="UP000887226"/>
    </source>
</evidence>
<proteinExistence type="predicted"/>
<feature type="compositionally biased region" description="Polar residues" evidence="2">
    <location>
        <begin position="323"/>
        <end position="334"/>
    </location>
</feature>
<feature type="compositionally biased region" description="Basic and acidic residues" evidence="2">
    <location>
        <begin position="24"/>
        <end position="47"/>
    </location>
</feature>